<comment type="caution">
    <text evidence="12">The sequence shown here is derived from an EMBL/GenBank/DDBJ whole genome shotgun (WGS) entry which is preliminary data.</text>
</comment>
<dbReference type="Pfam" id="PF00072">
    <property type="entry name" value="Response_reg"/>
    <property type="match status" value="1"/>
</dbReference>
<sequence>MTDELTALKAQCAAQQAQLQKLTIINQALMARVEAGSSAGALAPYAAFQQAAVLAEQVRERTAELHQAYDELRRSMADSESLRQSERWIRTITDNVPAMLAYLSADCRYLFTNRHYDQFYGMSRGSLQNASLLAAHGEAGRNRLQPYINQVLAGDTVQFEIAEYNAEQQHRQLLKSYVPHQDQQGHIIGFFVLCRDITERKQISETLRQANLHLEQRVQQRTAALTELNQQLEQARIVAEQANASKSQFLAAVSHDVLQPLNAARLFNGALVDLGLSDVAGQLTQSVANALDDMAELLRTLVDLSRLDAGQLDYQLTAVALAPMIERLYQEYLPQAQTKGIRLRVRSCPSQVITDPALLMRVMRNLLSNALRYTPTGGQVLLGWRKRAQMIELHVIDTGIGIDKSQYEAAFTAFTRLAPSAHRQEKGLGLGLAIVDKICGLLQHPIRLVSSLGKGSLFALSLPQTTLPILTPIMEPIRPRGSGAVIWVVDNELSICQAMHHLLTGWGYVVFTATSGSALASLSETATPPDLLIIDYHLTDCQPSDMAQSTENGVAVAMALRQQLGVQASALPILLVTADHSSTLAQQVKPWVTDILYKPIKPLKLRVMLQKLLALSGPVNPSG</sequence>
<evidence type="ECO:0000313" key="12">
    <source>
        <dbReference type="EMBL" id="GGW56738.1"/>
    </source>
</evidence>
<keyword evidence="4" id="KW-0808">Transferase</keyword>
<dbReference type="SUPFAM" id="SSF52172">
    <property type="entry name" value="CheY-like"/>
    <property type="match status" value="1"/>
</dbReference>
<dbReference type="InterPro" id="IPR004358">
    <property type="entry name" value="Sig_transdc_His_kin-like_C"/>
</dbReference>
<evidence type="ECO:0000259" key="9">
    <source>
        <dbReference type="PROSITE" id="PS50109"/>
    </source>
</evidence>
<dbReference type="Proteomes" id="UP000634667">
    <property type="component" value="Unassembled WGS sequence"/>
</dbReference>
<dbReference type="SMART" id="SM00086">
    <property type="entry name" value="PAC"/>
    <property type="match status" value="1"/>
</dbReference>
<evidence type="ECO:0000256" key="1">
    <source>
        <dbReference type="ARBA" id="ARBA00000085"/>
    </source>
</evidence>
<dbReference type="Pfam" id="PF02518">
    <property type="entry name" value="HATPase_c"/>
    <property type="match status" value="1"/>
</dbReference>
<dbReference type="Pfam" id="PF08448">
    <property type="entry name" value="PAS_4"/>
    <property type="match status" value="1"/>
</dbReference>
<feature type="domain" description="PAC" evidence="11">
    <location>
        <begin position="155"/>
        <end position="209"/>
    </location>
</feature>
<dbReference type="InterPro" id="IPR013656">
    <property type="entry name" value="PAS_4"/>
</dbReference>
<dbReference type="RefSeq" id="WP_189481309.1">
    <property type="nucleotide sequence ID" value="NZ_BMYR01000004.1"/>
</dbReference>
<dbReference type="SMART" id="SM00448">
    <property type="entry name" value="REC"/>
    <property type="match status" value="1"/>
</dbReference>
<dbReference type="SMART" id="SM00388">
    <property type="entry name" value="HisKA"/>
    <property type="match status" value="1"/>
</dbReference>
<dbReference type="SUPFAM" id="SSF47384">
    <property type="entry name" value="Homodimeric domain of signal transducing histidine kinase"/>
    <property type="match status" value="1"/>
</dbReference>
<dbReference type="CDD" id="cd00156">
    <property type="entry name" value="REC"/>
    <property type="match status" value="1"/>
</dbReference>
<name>A0ABQ2WKZ2_9ALTE</name>
<dbReference type="InterPro" id="IPR050736">
    <property type="entry name" value="Sensor_HK_Regulatory"/>
</dbReference>
<dbReference type="InterPro" id="IPR001610">
    <property type="entry name" value="PAC"/>
</dbReference>
<dbReference type="InterPro" id="IPR001789">
    <property type="entry name" value="Sig_transdc_resp-reg_receiver"/>
</dbReference>
<evidence type="ECO:0000256" key="7">
    <source>
        <dbReference type="PROSITE-ProRule" id="PRU00169"/>
    </source>
</evidence>
<dbReference type="InterPro" id="IPR003594">
    <property type="entry name" value="HATPase_dom"/>
</dbReference>
<keyword evidence="5" id="KW-0418">Kinase</keyword>
<dbReference type="PRINTS" id="PR00344">
    <property type="entry name" value="BCTRLSENSOR"/>
</dbReference>
<feature type="modified residue" description="4-aspartylphosphate" evidence="7">
    <location>
        <position position="535"/>
    </location>
</feature>
<dbReference type="PROSITE" id="PS50109">
    <property type="entry name" value="HIS_KIN"/>
    <property type="match status" value="1"/>
</dbReference>
<evidence type="ECO:0000256" key="5">
    <source>
        <dbReference type="ARBA" id="ARBA00022777"/>
    </source>
</evidence>
<dbReference type="Gene3D" id="1.10.287.130">
    <property type="match status" value="1"/>
</dbReference>
<feature type="domain" description="Response regulatory" evidence="10">
    <location>
        <begin position="485"/>
        <end position="613"/>
    </location>
</feature>
<feature type="domain" description="Histidine kinase" evidence="9">
    <location>
        <begin position="252"/>
        <end position="466"/>
    </location>
</feature>
<evidence type="ECO:0000259" key="11">
    <source>
        <dbReference type="PROSITE" id="PS50113"/>
    </source>
</evidence>
<feature type="coiled-coil region" evidence="8">
    <location>
        <begin position="215"/>
        <end position="245"/>
    </location>
</feature>
<dbReference type="SUPFAM" id="SSF55785">
    <property type="entry name" value="PYP-like sensor domain (PAS domain)"/>
    <property type="match status" value="1"/>
</dbReference>
<dbReference type="Gene3D" id="3.30.565.10">
    <property type="entry name" value="Histidine kinase-like ATPase, C-terminal domain"/>
    <property type="match status" value="1"/>
</dbReference>
<dbReference type="NCBIfam" id="TIGR00229">
    <property type="entry name" value="sensory_box"/>
    <property type="match status" value="1"/>
</dbReference>
<dbReference type="InterPro" id="IPR011006">
    <property type="entry name" value="CheY-like_superfamily"/>
</dbReference>
<organism evidence="12 13">
    <name type="scientific">Alishewanella tabrizica</name>
    <dbReference type="NCBI Taxonomy" id="671278"/>
    <lineage>
        <taxon>Bacteria</taxon>
        <taxon>Pseudomonadati</taxon>
        <taxon>Pseudomonadota</taxon>
        <taxon>Gammaproteobacteria</taxon>
        <taxon>Alteromonadales</taxon>
        <taxon>Alteromonadaceae</taxon>
        <taxon>Alishewanella</taxon>
    </lineage>
</organism>
<dbReference type="PROSITE" id="PS50113">
    <property type="entry name" value="PAC"/>
    <property type="match status" value="1"/>
</dbReference>
<dbReference type="SUPFAM" id="SSF55874">
    <property type="entry name" value="ATPase domain of HSP90 chaperone/DNA topoisomerase II/histidine kinase"/>
    <property type="match status" value="1"/>
</dbReference>
<dbReference type="Pfam" id="PF00512">
    <property type="entry name" value="HisKA"/>
    <property type="match status" value="1"/>
</dbReference>
<dbReference type="PROSITE" id="PS50110">
    <property type="entry name" value="RESPONSE_REGULATORY"/>
    <property type="match status" value="1"/>
</dbReference>
<dbReference type="PANTHER" id="PTHR43711">
    <property type="entry name" value="TWO-COMPONENT HISTIDINE KINASE"/>
    <property type="match status" value="1"/>
</dbReference>
<dbReference type="PANTHER" id="PTHR43711:SF31">
    <property type="entry name" value="HISTIDINE KINASE"/>
    <property type="match status" value="1"/>
</dbReference>
<dbReference type="EMBL" id="BMYR01000004">
    <property type="protein sequence ID" value="GGW56738.1"/>
    <property type="molecule type" value="Genomic_DNA"/>
</dbReference>
<keyword evidence="3 7" id="KW-0597">Phosphoprotein</keyword>
<dbReference type="SMART" id="SM00387">
    <property type="entry name" value="HATPase_c"/>
    <property type="match status" value="1"/>
</dbReference>
<evidence type="ECO:0000259" key="10">
    <source>
        <dbReference type="PROSITE" id="PS50110"/>
    </source>
</evidence>
<dbReference type="InterPro" id="IPR003661">
    <property type="entry name" value="HisK_dim/P_dom"/>
</dbReference>
<dbReference type="CDD" id="cd00075">
    <property type="entry name" value="HATPase"/>
    <property type="match status" value="1"/>
</dbReference>
<gene>
    <name evidence="12" type="ORF">GCM10008111_10850</name>
</gene>
<dbReference type="InterPro" id="IPR035965">
    <property type="entry name" value="PAS-like_dom_sf"/>
</dbReference>
<comment type="catalytic activity">
    <reaction evidence="1">
        <text>ATP + protein L-histidine = ADP + protein N-phospho-L-histidine.</text>
        <dbReference type="EC" id="2.7.13.3"/>
    </reaction>
</comment>
<accession>A0ABQ2WKZ2</accession>
<evidence type="ECO:0000256" key="8">
    <source>
        <dbReference type="SAM" id="Coils"/>
    </source>
</evidence>
<dbReference type="EC" id="2.7.13.3" evidence="2"/>
<dbReference type="InterPro" id="IPR036890">
    <property type="entry name" value="HATPase_C_sf"/>
</dbReference>
<reference evidence="13" key="1">
    <citation type="journal article" date="2019" name="Int. J. Syst. Evol. Microbiol.">
        <title>The Global Catalogue of Microorganisms (GCM) 10K type strain sequencing project: providing services to taxonomists for standard genome sequencing and annotation.</title>
        <authorList>
            <consortium name="The Broad Institute Genomics Platform"/>
            <consortium name="The Broad Institute Genome Sequencing Center for Infectious Disease"/>
            <person name="Wu L."/>
            <person name="Ma J."/>
        </authorList>
    </citation>
    <scope>NUCLEOTIDE SEQUENCE [LARGE SCALE GENOMIC DNA]</scope>
    <source>
        <strain evidence="13">KCTC 23723</strain>
    </source>
</reference>
<dbReference type="InterPro" id="IPR005467">
    <property type="entry name" value="His_kinase_dom"/>
</dbReference>
<dbReference type="Gene3D" id="3.40.50.2300">
    <property type="match status" value="1"/>
</dbReference>
<keyword evidence="13" id="KW-1185">Reference proteome</keyword>
<keyword evidence="8" id="KW-0175">Coiled coil</keyword>
<dbReference type="InterPro" id="IPR036097">
    <property type="entry name" value="HisK_dim/P_sf"/>
</dbReference>
<evidence type="ECO:0000256" key="2">
    <source>
        <dbReference type="ARBA" id="ARBA00012438"/>
    </source>
</evidence>
<protein>
    <recommendedName>
        <fullName evidence="2">histidine kinase</fullName>
        <ecNumber evidence="2">2.7.13.3</ecNumber>
    </recommendedName>
</protein>
<evidence type="ECO:0000313" key="13">
    <source>
        <dbReference type="Proteomes" id="UP000634667"/>
    </source>
</evidence>
<dbReference type="InterPro" id="IPR000700">
    <property type="entry name" value="PAS-assoc_C"/>
</dbReference>
<dbReference type="InterPro" id="IPR000014">
    <property type="entry name" value="PAS"/>
</dbReference>
<dbReference type="Gene3D" id="3.30.450.20">
    <property type="entry name" value="PAS domain"/>
    <property type="match status" value="1"/>
</dbReference>
<evidence type="ECO:0000256" key="4">
    <source>
        <dbReference type="ARBA" id="ARBA00022679"/>
    </source>
</evidence>
<evidence type="ECO:0000256" key="6">
    <source>
        <dbReference type="ARBA" id="ARBA00023012"/>
    </source>
</evidence>
<evidence type="ECO:0000256" key="3">
    <source>
        <dbReference type="ARBA" id="ARBA00022553"/>
    </source>
</evidence>
<keyword evidence="6" id="KW-0902">Two-component regulatory system</keyword>
<dbReference type="NCBIfam" id="NF041832">
    <property type="entry name" value="near_NosP_CTERM"/>
    <property type="match status" value="1"/>
</dbReference>
<dbReference type="CDD" id="cd00082">
    <property type="entry name" value="HisKA"/>
    <property type="match status" value="1"/>
</dbReference>
<proteinExistence type="predicted"/>